<feature type="chain" id="PRO_5045192810" evidence="6">
    <location>
        <begin position="36"/>
        <end position="398"/>
    </location>
</feature>
<dbReference type="CDD" id="cd00041">
    <property type="entry name" value="CUB"/>
    <property type="match status" value="1"/>
</dbReference>
<dbReference type="InterPro" id="IPR000922">
    <property type="entry name" value="Lectin_gal-bd_dom"/>
</dbReference>
<dbReference type="InterPro" id="IPR000859">
    <property type="entry name" value="CUB_dom"/>
</dbReference>
<evidence type="ECO:0000256" key="3">
    <source>
        <dbReference type="PROSITE-ProRule" id="PRU00059"/>
    </source>
</evidence>
<dbReference type="PROSITE" id="PS50228">
    <property type="entry name" value="SUEL_LECTIN"/>
    <property type="match status" value="1"/>
</dbReference>
<dbReference type="SMART" id="SM00042">
    <property type="entry name" value="CUB"/>
    <property type="match status" value="1"/>
</dbReference>
<keyword evidence="9" id="KW-1185">Reference proteome</keyword>
<evidence type="ECO:0000256" key="5">
    <source>
        <dbReference type="SAM" id="Phobius"/>
    </source>
</evidence>
<feature type="compositionally biased region" description="Polar residues" evidence="4">
    <location>
        <begin position="383"/>
        <end position="398"/>
    </location>
</feature>
<keyword evidence="5" id="KW-0472">Membrane</keyword>
<proteinExistence type="predicted"/>
<feature type="domain" description="CUB" evidence="7">
    <location>
        <begin position="144"/>
        <end position="253"/>
    </location>
</feature>
<dbReference type="Pfam" id="PF00431">
    <property type="entry name" value="CUB"/>
    <property type="match status" value="1"/>
</dbReference>
<keyword evidence="2 3" id="KW-1015">Disulfide bond</keyword>
<organism evidence="9 10">
    <name type="scientific">Aplysia californica</name>
    <name type="common">California sea hare</name>
    <dbReference type="NCBI Taxonomy" id="6500"/>
    <lineage>
        <taxon>Eukaryota</taxon>
        <taxon>Metazoa</taxon>
        <taxon>Spiralia</taxon>
        <taxon>Lophotrochozoa</taxon>
        <taxon>Mollusca</taxon>
        <taxon>Gastropoda</taxon>
        <taxon>Heterobranchia</taxon>
        <taxon>Euthyneura</taxon>
        <taxon>Tectipleura</taxon>
        <taxon>Aplysiida</taxon>
        <taxon>Aplysioidea</taxon>
        <taxon>Aplysiidae</taxon>
        <taxon>Aplysia</taxon>
    </lineage>
</organism>
<dbReference type="InterPro" id="IPR035914">
    <property type="entry name" value="Sperma_CUB_dom_sf"/>
</dbReference>
<evidence type="ECO:0000256" key="4">
    <source>
        <dbReference type="SAM" id="MobiDB-lite"/>
    </source>
</evidence>
<dbReference type="SUPFAM" id="SSF49854">
    <property type="entry name" value="Spermadhesin, CUB domain"/>
    <property type="match status" value="1"/>
</dbReference>
<protein>
    <submittedName>
        <fullName evidence="10">Uncharacterized protein LOC101858932</fullName>
    </submittedName>
</protein>
<evidence type="ECO:0000256" key="2">
    <source>
        <dbReference type="ARBA" id="ARBA00023157"/>
    </source>
</evidence>
<comment type="caution">
    <text evidence="3">Lacks conserved residue(s) required for the propagation of feature annotation.</text>
</comment>
<feature type="region of interest" description="Disordered" evidence="4">
    <location>
        <begin position="377"/>
        <end position="398"/>
    </location>
</feature>
<dbReference type="CDD" id="cd22823">
    <property type="entry name" value="Gal_Rha_Lectin"/>
    <property type="match status" value="1"/>
</dbReference>
<dbReference type="RefSeq" id="XP_005096618.2">
    <property type="nucleotide sequence ID" value="XM_005096561.3"/>
</dbReference>
<name>A0ABM0JLP5_APLCA</name>
<dbReference type="PANTHER" id="PTHR24251:SF30">
    <property type="entry name" value="MEMBRANE FRIZZLED-RELATED PROTEIN"/>
    <property type="match status" value="1"/>
</dbReference>
<evidence type="ECO:0000259" key="8">
    <source>
        <dbReference type="PROSITE" id="PS50228"/>
    </source>
</evidence>
<keyword evidence="1" id="KW-0677">Repeat</keyword>
<keyword evidence="5" id="KW-0812">Transmembrane</keyword>
<dbReference type="Proteomes" id="UP000694888">
    <property type="component" value="Unplaced"/>
</dbReference>
<evidence type="ECO:0000313" key="9">
    <source>
        <dbReference type="Proteomes" id="UP000694888"/>
    </source>
</evidence>
<feature type="signal peptide" evidence="6">
    <location>
        <begin position="1"/>
        <end position="35"/>
    </location>
</feature>
<evidence type="ECO:0000256" key="1">
    <source>
        <dbReference type="ARBA" id="ARBA00022737"/>
    </source>
</evidence>
<keyword evidence="5" id="KW-1133">Transmembrane helix</keyword>
<dbReference type="GeneID" id="101858932"/>
<feature type="transmembrane region" description="Helical" evidence="5">
    <location>
        <begin position="323"/>
        <end position="349"/>
    </location>
</feature>
<dbReference type="PANTHER" id="PTHR24251">
    <property type="entry name" value="OVOCHYMASE-RELATED"/>
    <property type="match status" value="1"/>
</dbReference>
<dbReference type="PROSITE" id="PS01180">
    <property type="entry name" value="CUB"/>
    <property type="match status" value="1"/>
</dbReference>
<dbReference type="InterPro" id="IPR043159">
    <property type="entry name" value="Lectin_gal-bd_sf"/>
</dbReference>
<feature type="region of interest" description="Disordered" evidence="4">
    <location>
        <begin position="260"/>
        <end position="315"/>
    </location>
</feature>
<accession>A0ABM0JLP5</accession>
<reference evidence="10" key="1">
    <citation type="submission" date="2025-08" db="UniProtKB">
        <authorList>
            <consortium name="RefSeq"/>
        </authorList>
    </citation>
    <scope>IDENTIFICATION</scope>
</reference>
<evidence type="ECO:0000313" key="10">
    <source>
        <dbReference type="RefSeq" id="XP_005096618.2"/>
    </source>
</evidence>
<feature type="disulfide bond" evidence="3">
    <location>
        <begin position="144"/>
        <end position="171"/>
    </location>
</feature>
<sequence>MMTWRASPPRPGPSLMVSLLLLGVVISCLLHTCSGESKSACFSPANRTIELDCGEGRMLHIRRTFYGFSPSGQCRLVEEEVGEEGGEGCTLDEHVHYNCVGQQTCSINLPTGQWGLTVPSCGKRSNYFQVEYTCVAASSVSDICRHEQLTSQSGYIMTPNFPSNFHHQGRCTTTVLAHPSQTLRLHIIDMDLQDSSSADCADLLYFNDKLRSITLCGQRNNNSYNMHSNYLHIELQSTSNGRSKGFWLYYEAFPPLPTSLLPPDVKEEGPADDQEGGKSPVDGMQGDASDGQHPESETTQRPYKHPKSTVPLYRSSGHKSKPLPFAAIAGGVIGTLSLVLIVLLLLLLIKWYRERRYNKVEKVLEIRNPAFRSSTDFHEAHTQHQQASLPNNNSGYYC</sequence>
<dbReference type="Gene3D" id="2.60.120.290">
    <property type="entry name" value="Spermadhesin, CUB domain"/>
    <property type="match status" value="1"/>
</dbReference>
<evidence type="ECO:0000259" key="7">
    <source>
        <dbReference type="PROSITE" id="PS01180"/>
    </source>
</evidence>
<evidence type="ECO:0000256" key="6">
    <source>
        <dbReference type="SAM" id="SignalP"/>
    </source>
</evidence>
<gene>
    <name evidence="10" type="primary">LOC101858932</name>
</gene>
<keyword evidence="6" id="KW-0732">Signal</keyword>
<feature type="domain" description="SUEL-type lectin" evidence="8">
    <location>
        <begin position="43"/>
        <end position="135"/>
    </location>
</feature>
<dbReference type="PROSITE" id="PS51257">
    <property type="entry name" value="PROKAR_LIPOPROTEIN"/>
    <property type="match status" value="1"/>
</dbReference>
<dbReference type="Gene3D" id="2.60.120.740">
    <property type="match status" value="1"/>
</dbReference>